<dbReference type="RefSeq" id="WP_075398507.1">
    <property type="nucleotide sequence ID" value="NZ_MSDU01000017.1"/>
</dbReference>
<feature type="transmembrane region" description="Helical" evidence="1">
    <location>
        <begin position="58"/>
        <end position="75"/>
    </location>
</feature>
<reference evidence="2 3" key="1">
    <citation type="submission" date="2016-12" db="EMBL/GenBank/DDBJ databases">
        <title>Domibacillus antri genome sequencing.</title>
        <authorList>
            <person name="Verma A."/>
            <person name="Krishnamurthi S."/>
        </authorList>
    </citation>
    <scope>NUCLEOTIDE SEQUENCE [LARGE SCALE GENOMIC DNA]</scope>
    <source>
        <strain evidence="2 3">XD80</strain>
    </source>
</reference>
<evidence type="ECO:0000313" key="3">
    <source>
        <dbReference type="Proteomes" id="UP000185568"/>
    </source>
</evidence>
<keyword evidence="1" id="KW-1133">Transmembrane helix</keyword>
<gene>
    <name evidence="2" type="ORF">BTO30_09615</name>
</gene>
<dbReference type="OrthoDB" id="258743at2"/>
<evidence type="ECO:0000256" key="1">
    <source>
        <dbReference type="SAM" id="Phobius"/>
    </source>
</evidence>
<keyword evidence="1" id="KW-0812">Transmembrane</keyword>
<name>A0A1Q8Q5C1_9BACI</name>
<dbReference type="Proteomes" id="UP000185568">
    <property type="component" value="Unassembled WGS sequence"/>
</dbReference>
<feature type="transmembrane region" description="Helical" evidence="1">
    <location>
        <begin position="82"/>
        <end position="106"/>
    </location>
</feature>
<proteinExistence type="predicted"/>
<protein>
    <submittedName>
        <fullName evidence="2">Uncharacterized protein</fullName>
    </submittedName>
</protein>
<dbReference type="AlphaFoldDB" id="A0A1Q8Q5C1"/>
<evidence type="ECO:0000313" key="2">
    <source>
        <dbReference type="EMBL" id="OLN22550.1"/>
    </source>
</evidence>
<accession>A0A1Q8Q5C1</accession>
<dbReference type="EMBL" id="MSDU01000017">
    <property type="protein sequence ID" value="OLN22550.1"/>
    <property type="molecule type" value="Genomic_DNA"/>
</dbReference>
<keyword evidence="1" id="KW-0472">Membrane</keyword>
<feature type="transmembrane region" description="Helical" evidence="1">
    <location>
        <begin position="118"/>
        <end position="146"/>
    </location>
</feature>
<organism evidence="2 3">
    <name type="scientific">Domibacillus antri</name>
    <dbReference type="NCBI Taxonomy" id="1714264"/>
    <lineage>
        <taxon>Bacteria</taxon>
        <taxon>Bacillati</taxon>
        <taxon>Bacillota</taxon>
        <taxon>Bacilli</taxon>
        <taxon>Bacillales</taxon>
        <taxon>Bacillaceae</taxon>
        <taxon>Domibacillus</taxon>
    </lineage>
</organism>
<sequence>MILLMSFFVPESYRLFSVYMELHVRPGPISFDMVTDAAFSMAALIKSLFTAENILNPFFWLFLVLAACISTHIALSKEDLKGAAAGVTTLFLLLLLFNIFGAVFGLDSHEVMSTIAGYHAYTLVFSSLAVLFSCMTFGMCFLLCVLKKGMGSR</sequence>
<comment type="caution">
    <text evidence="2">The sequence shown here is derived from an EMBL/GenBank/DDBJ whole genome shotgun (WGS) entry which is preliminary data.</text>
</comment>
<keyword evidence="3" id="KW-1185">Reference proteome</keyword>